<dbReference type="PANTHER" id="PTHR37950:SF1">
    <property type="entry name" value="4-HYDROXYPHENYLACETATE CATABOLISM PROTEIN"/>
    <property type="match status" value="1"/>
</dbReference>
<dbReference type="GO" id="GO:0008704">
    <property type="term" value="F:5-carboxymethyl-2-hydroxymuconate delta-isomerase activity"/>
    <property type="evidence" value="ECO:0007669"/>
    <property type="project" value="InterPro"/>
</dbReference>
<reference evidence="1 2" key="1">
    <citation type="submission" date="2019-01" db="EMBL/GenBank/DDBJ databases">
        <title>Zoogloea oleivorans genome sequencing and assembly.</title>
        <authorList>
            <person name="Tancsics A."/>
            <person name="Farkas M."/>
            <person name="Kriszt B."/>
            <person name="Maroti G."/>
            <person name="Horvath B."/>
        </authorList>
    </citation>
    <scope>NUCLEOTIDE SEQUENCE [LARGE SCALE GENOMIC DNA]</scope>
    <source>
        <strain evidence="1 2">Buc</strain>
    </source>
</reference>
<dbReference type="OrthoDB" id="9814215at2"/>
<gene>
    <name evidence="1" type="ORF">ETQ85_25865</name>
</gene>
<dbReference type="Gene3D" id="3.30.429.10">
    <property type="entry name" value="Macrophage Migration Inhibitory Factor"/>
    <property type="match status" value="1"/>
</dbReference>
<dbReference type="Pfam" id="PF02962">
    <property type="entry name" value="CHMI"/>
    <property type="match status" value="1"/>
</dbReference>
<proteinExistence type="predicted"/>
<dbReference type="SUPFAM" id="SSF55331">
    <property type="entry name" value="Tautomerase/MIF"/>
    <property type="match status" value="1"/>
</dbReference>
<dbReference type="Proteomes" id="UP000389128">
    <property type="component" value="Unassembled WGS sequence"/>
</dbReference>
<dbReference type="AlphaFoldDB" id="A0A6C2C3J7"/>
<keyword evidence="1" id="KW-0413">Isomerase</keyword>
<organism evidence="1 2">
    <name type="scientific">Zoogloea oleivorans</name>
    <dbReference type="NCBI Taxonomy" id="1552750"/>
    <lineage>
        <taxon>Bacteria</taxon>
        <taxon>Pseudomonadati</taxon>
        <taxon>Pseudomonadota</taxon>
        <taxon>Betaproteobacteria</taxon>
        <taxon>Rhodocyclales</taxon>
        <taxon>Zoogloeaceae</taxon>
        <taxon>Zoogloea</taxon>
    </lineage>
</organism>
<evidence type="ECO:0000313" key="1">
    <source>
        <dbReference type="EMBL" id="TYC48367.1"/>
    </source>
</evidence>
<name>A0A6C2C3J7_9RHOO</name>
<dbReference type="EMBL" id="SDKK01000091">
    <property type="protein sequence ID" value="TYC48367.1"/>
    <property type="molecule type" value="Genomic_DNA"/>
</dbReference>
<dbReference type="CDD" id="cd00580">
    <property type="entry name" value="CHMI"/>
    <property type="match status" value="1"/>
</dbReference>
<accession>A0A6C2C3J7</accession>
<sequence length="121" mass="12893">MPHLRIEYSTNIAARFDGAAVAQAGCDALLSSGVFNPPDSIKVRLVPVEHFRVGSGADHGFLHADLGMLSGRDTATKLRVTDALVRAIAPLVQPGPQVVQVTADARDMDRDCYSKRLIPGA</sequence>
<dbReference type="RefSeq" id="WP_148581850.1">
    <property type="nucleotide sequence ID" value="NZ_JAVEUW010000020.1"/>
</dbReference>
<keyword evidence="2" id="KW-1185">Reference proteome</keyword>
<protein>
    <submittedName>
        <fullName evidence="1">5-carboxymethyl-2-hydroxymuconate Delta-isomerase</fullName>
    </submittedName>
</protein>
<dbReference type="InterPro" id="IPR004220">
    <property type="entry name" value="5-COMe_2-OHmuconate_Isoase"/>
</dbReference>
<dbReference type="PANTHER" id="PTHR37950">
    <property type="entry name" value="4-HYDROXYPHENYLACETATE CATABOLISM PROTEIN"/>
    <property type="match status" value="1"/>
</dbReference>
<evidence type="ECO:0000313" key="2">
    <source>
        <dbReference type="Proteomes" id="UP000389128"/>
    </source>
</evidence>
<dbReference type="InterPro" id="IPR014347">
    <property type="entry name" value="Tautomerase/MIF_sf"/>
</dbReference>
<comment type="caution">
    <text evidence="1">The sequence shown here is derived from an EMBL/GenBank/DDBJ whole genome shotgun (WGS) entry which is preliminary data.</text>
</comment>